<evidence type="ECO:0000256" key="3">
    <source>
        <dbReference type="ARBA" id="ARBA00023002"/>
    </source>
</evidence>
<dbReference type="Pfam" id="PF14226">
    <property type="entry name" value="DIOX_N"/>
    <property type="match status" value="1"/>
</dbReference>
<evidence type="ECO:0000313" key="8">
    <source>
        <dbReference type="Proteomes" id="UP000077755"/>
    </source>
</evidence>
<reference evidence="7" key="1">
    <citation type="journal article" date="2016" name="Nat. Genet.">
        <title>A high-quality carrot genome assembly provides new insights into carotenoid accumulation and asterid genome evolution.</title>
        <authorList>
            <person name="Iorizzo M."/>
            <person name="Ellison S."/>
            <person name="Senalik D."/>
            <person name="Zeng P."/>
            <person name="Satapoomin P."/>
            <person name="Huang J."/>
            <person name="Bowman M."/>
            <person name="Iovene M."/>
            <person name="Sanseverino W."/>
            <person name="Cavagnaro P."/>
            <person name="Yildiz M."/>
            <person name="Macko-Podgorni A."/>
            <person name="Moranska E."/>
            <person name="Grzebelus E."/>
            <person name="Grzebelus D."/>
            <person name="Ashrafi H."/>
            <person name="Zheng Z."/>
            <person name="Cheng S."/>
            <person name="Spooner D."/>
            <person name="Van Deynze A."/>
            <person name="Simon P."/>
        </authorList>
    </citation>
    <scope>NUCLEOTIDE SEQUENCE</scope>
    <source>
        <tissue evidence="7">Leaf</tissue>
    </source>
</reference>
<keyword evidence="4 5" id="KW-0408">Iron</keyword>
<dbReference type="InterPro" id="IPR026992">
    <property type="entry name" value="DIOX_N"/>
</dbReference>
<accession>A0AAF1BBM9</accession>
<dbReference type="AlphaFoldDB" id="A0AAF1BBM9"/>
<dbReference type="PROSITE" id="PS51471">
    <property type="entry name" value="FE2OG_OXY"/>
    <property type="match status" value="1"/>
</dbReference>
<dbReference type="Proteomes" id="UP000077755">
    <property type="component" value="Chromosome 8"/>
</dbReference>
<organism evidence="7 8">
    <name type="scientific">Daucus carota subsp. sativus</name>
    <name type="common">Carrot</name>
    <dbReference type="NCBI Taxonomy" id="79200"/>
    <lineage>
        <taxon>Eukaryota</taxon>
        <taxon>Viridiplantae</taxon>
        <taxon>Streptophyta</taxon>
        <taxon>Embryophyta</taxon>
        <taxon>Tracheophyta</taxon>
        <taxon>Spermatophyta</taxon>
        <taxon>Magnoliopsida</taxon>
        <taxon>eudicotyledons</taxon>
        <taxon>Gunneridae</taxon>
        <taxon>Pentapetalae</taxon>
        <taxon>asterids</taxon>
        <taxon>campanulids</taxon>
        <taxon>Apiales</taxon>
        <taxon>Apiaceae</taxon>
        <taxon>Apioideae</taxon>
        <taxon>Scandiceae</taxon>
        <taxon>Daucinae</taxon>
        <taxon>Daucus</taxon>
        <taxon>Daucus sect. Daucus</taxon>
    </lineage>
</organism>
<name>A0AAF1BBM9_DAUCS</name>
<dbReference type="GO" id="GO:0046872">
    <property type="term" value="F:metal ion binding"/>
    <property type="evidence" value="ECO:0007669"/>
    <property type="project" value="UniProtKB-KW"/>
</dbReference>
<dbReference type="GO" id="GO:0016705">
    <property type="term" value="F:oxidoreductase activity, acting on paired donors, with incorporation or reduction of molecular oxygen"/>
    <property type="evidence" value="ECO:0007669"/>
    <property type="project" value="UniProtKB-ARBA"/>
</dbReference>
<dbReference type="FunFam" id="2.60.120.330:FF:000001">
    <property type="entry name" value="Protein SRG1"/>
    <property type="match status" value="1"/>
</dbReference>
<dbReference type="KEGG" id="dcr:108197173"/>
<comment type="similarity">
    <text evidence="1 5">Belongs to the iron/ascorbate-dependent oxidoreductase family.</text>
</comment>
<feature type="domain" description="Fe2OG dioxygenase" evidence="6">
    <location>
        <begin position="205"/>
        <end position="305"/>
    </location>
</feature>
<evidence type="ECO:0000256" key="4">
    <source>
        <dbReference type="ARBA" id="ARBA00023004"/>
    </source>
</evidence>
<dbReference type="SUPFAM" id="SSF51197">
    <property type="entry name" value="Clavaminate synthase-like"/>
    <property type="match status" value="1"/>
</dbReference>
<dbReference type="PANTHER" id="PTHR47991">
    <property type="entry name" value="OXOGLUTARATE/IRON-DEPENDENT DIOXYGENASE"/>
    <property type="match status" value="1"/>
</dbReference>
<proteinExistence type="inferred from homology"/>
<protein>
    <recommendedName>
        <fullName evidence="6">Fe2OG dioxygenase domain-containing protein</fullName>
    </recommendedName>
</protein>
<keyword evidence="2 5" id="KW-0479">Metal-binding</keyword>
<keyword evidence="3 5" id="KW-0560">Oxidoreductase</keyword>
<dbReference type="InterPro" id="IPR027443">
    <property type="entry name" value="IPNS-like_sf"/>
</dbReference>
<gene>
    <name evidence="7" type="ORF">DCAR_0831474</name>
</gene>
<dbReference type="Gene3D" id="2.60.120.330">
    <property type="entry name" value="B-lactam Antibiotic, Isopenicillin N Synthase, Chain"/>
    <property type="match status" value="1"/>
</dbReference>
<keyword evidence="8" id="KW-1185">Reference proteome</keyword>
<dbReference type="InterPro" id="IPR050295">
    <property type="entry name" value="Plant_2OG-oxidoreductases"/>
</dbReference>
<evidence type="ECO:0000259" key="6">
    <source>
        <dbReference type="PROSITE" id="PS51471"/>
    </source>
</evidence>
<evidence type="ECO:0000313" key="7">
    <source>
        <dbReference type="EMBL" id="WOH11978.1"/>
    </source>
</evidence>
<evidence type="ECO:0000256" key="1">
    <source>
        <dbReference type="ARBA" id="ARBA00008056"/>
    </source>
</evidence>
<evidence type="ECO:0000256" key="5">
    <source>
        <dbReference type="RuleBase" id="RU003682"/>
    </source>
</evidence>
<evidence type="ECO:0000256" key="2">
    <source>
        <dbReference type="ARBA" id="ARBA00022723"/>
    </source>
</evidence>
<dbReference type="EMBL" id="CP093350">
    <property type="protein sequence ID" value="WOH11978.1"/>
    <property type="molecule type" value="Genomic_DNA"/>
</dbReference>
<dbReference type="InterPro" id="IPR005123">
    <property type="entry name" value="Oxoglu/Fe-dep_dioxygenase_dom"/>
</dbReference>
<dbReference type="InterPro" id="IPR044861">
    <property type="entry name" value="IPNS-like_FE2OG_OXY"/>
</dbReference>
<dbReference type="Pfam" id="PF03171">
    <property type="entry name" value="2OG-FeII_Oxy"/>
    <property type="match status" value="1"/>
</dbReference>
<reference evidence="7" key="2">
    <citation type="submission" date="2022-03" db="EMBL/GenBank/DDBJ databases">
        <title>Draft title - Genomic analysis of global carrot germplasm unveils the trajectory of domestication and the origin of high carotenoid orange carrot.</title>
        <authorList>
            <person name="Iorizzo M."/>
            <person name="Ellison S."/>
            <person name="Senalik D."/>
            <person name="Macko-Podgorni A."/>
            <person name="Grzebelus D."/>
            <person name="Bostan H."/>
            <person name="Rolling W."/>
            <person name="Curaba J."/>
            <person name="Simon P."/>
        </authorList>
    </citation>
    <scope>NUCLEOTIDE SEQUENCE</scope>
    <source>
        <tissue evidence="7">Leaf</tissue>
    </source>
</reference>
<sequence>MLDKEGAVLLGGSLPVPSVQELAKKEQLKAVPSRYVRPDQDPIIFDSKTAPQIPVIDLERLVAGDLENTNNFDSACREWGFFQLTNHGVSTELLDKMIKATQEFFKMPLEEKKKFPQEAGDLEGYGQAFVVSEEQKLDWADIFYVCTLPLRYRKAHLFKKLPIDYRLALEAYSAELKSIAMKLLNSMAKCLKMDPQEMIEQFEDSYQTVRTNYYPPCPEPDKVIGLAAHSDAVGLTILLQISEMAGLQVRKDGSWVTIKPHPYAFVVNIGDILEIITNGSYRSIEHRAICNLVQERISIATFLSPLMHREFGPAPSLLVNGARPQFLRTTTENYYKGVYARKLGGKSYLDTVRL</sequence>